<protein>
    <submittedName>
        <fullName evidence="2">Uncharacterized protein</fullName>
    </submittedName>
</protein>
<dbReference type="HOGENOM" id="CLU_626407_0_0_1"/>
<dbReference type="InParanoid" id="D7EL04"/>
<dbReference type="Proteomes" id="UP000007266">
    <property type="component" value="Unassembled WGS sequence"/>
</dbReference>
<proteinExistence type="predicted"/>
<gene>
    <name evidence="2" type="primary">GLEAN_16398</name>
    <name evidence="2" type="ORF">TcasGA2_TC016398</name>
</gene>
<reference evidence="2 3" key="1">
    <citation type="journal article" date="2008" name="Nature">
        <title>The genome of the model beetle and pest Tribolium castaneum.</title>
        <authorList>
            <consortium name="Tribolium Genome Sequencing Consortium"/>
            <person name="Richards S."/>
            <person name="Gibbs R.A."/>
            <person name="Weinstock G.M."/>
            <person name="Brown S.J."/>
            <person name="Denell R."/>
            <person name="Beeman R.W."/>
            <person name="Gibbs R."/>
            <person name="Beeman R.W."/>
            <person name="Brown S.J."/>
            <person name="Bucher G."/>
            <person name="Friedrich M."/>
            <person name="Grimmelikhuijzen C.J."/>
            <person name="Klingler M."/>
            <person name="Lorenzen M."/>
            <person name="Richards S."/>
            <person name="Roth S."/>
            <person name="Schroder R."/>
            <person name="Tautz D."/>
            <person name="Zdobnov E.M."/>
            <person name="Muzny D."/>
            <person name="Gibbs R.A."/>
            <person name="Weinstock G.M."/>
            <person name="Attaway T."/>
            <person name="Bell S."/>
            <person name="Buhay C.J."/>
            <person name="Chandrabose M.N."/>
            <person name="Chavez D."/>
            <person name="Clerk-Blankenburg K.P."/>
            <person name="Cree A."/>
            <person name="Dao M."/>
            <person name="Davis C."/>
            <person name="Chacko J."/>
            <person name="Dinh H."/>
            <person name="Dugan-Rocha S."/>
            <person name="Fowler G."/>
            <person name="Garner T.T."/>
            <person name="Garnes J."/>
            <person name="Gnirke A."/>
            <person name="Hawes A."/>
            <person name="Hernandez J."/>
            <person name="Hines S."/>
            <person name="Holder M."/>
            <person name="Hume J."/>
            <person name="Jhangiani S.N."/>
            <person name="Joshi V."/>
            <person name="Khan Z.M."/>
            <person name="Jackson L."/>
            <person name="Kovar C."/>
            <person name="Kowis A."/>
            <person name="Lee S."/>
            <person name="Lewis L.R."/>
            <person name="Margolis J."/>
            <person name="Morgan M."/>
            <person name="Nazareth L.V."/>
            <person name="Nguyen N."/>
            <person name="Okwuonu G."/>
            <person name="Parker D."/>
            <person name="Richards S."/>
            <person name="Ruiz S.J."/>
            <person name="Santibanez J."/>
            <person name="Savard J."/>
            <person name="Scherer S.E."/>
            <person name="Schneider B."/>
            <person name="Sodergren E."/>
            <person name="Tautz D."/>
            <person name="Vattahil S."/>
            <person name="Villasana D."/>
            <person name="White C.S."/>
            <person name="Wright R."/>
            <person name="Park Y."/>
            <person name="Beeman R.W."/>
            <person name="Lord J."/>
            <person name="Oppert B."/>
            <person name="Lorenzen M."/>
            <person name="Brown S."/>
            <person name="Wang L."/>
            <person name="Savard J."/>
            <person name="Tautz D."/>
            <person name="Richards S."/>
            <person name="Weinstock G."/>
            <person name="Gibbs R.A."/>
            <person name="Liu Y."/>
            <person name="Worley K."/>
            <person name="Weinstock G."/>
            <person name="Elsik C.G."/>
            <person name="Reese J.T."/>
            <person name="Elhaik E."/>
            <person name="Landan G."/>
            <person name="Graur D."/>
            <person name="Arensburger P."/>
            <person name="Atkinson P."/>
            <person name="Beeman R.W."/>
            <person name="Beidler J."/>
            <person name="Brown S.J."/>
            <person name="Demuth J.P."/>
            <person name="Drury D.W."/>
            <person name="Du Y.Z."/>
            <person name="Fujiwara H."/>
            <person name="Lorenzen M."/>
            <person name="Maselli V."/>
            <person name="Osanai M."/>
            <person name="Park Y."/>
            <person name="Robertson H.M."/>
            <person name="Tu Z."/>
            <person name="Wang J.J."/>
            <person name="Wang S."/>
            <person name="Richards S."/>
            <person name="Song H."/>
            <person name="Zhang L."/>
            <person name="Sodergren E."/>
            <person name="Werner D."/>
            <person name="Stanke M."/>
            <person name="Morgenstern B."/>
            <person name="Solovyev V."/>
            <person name="Kosarev P."/>
            <person name="Brown G."/>
            <person name="Chen H.C."/>
            <person name="Ermolaeva O."/>
            <person name="Hlavina W."/>
            <person name="Kapustin Y."/>
            <person name="Kiryutin B."/>
            <person name="Kitts P."/>
            <person name="Maglott D."/>
            <person name="Pruitt K."/>
            <person name="Sapojnikov V."/>
            <person name="Souvorov A."/>
            <person name="Mackey A.J."/>
            <person name="Waterhouse R.M."/>
            <person name="Wyder S."/>
            <person name="Zdobnov E.M."/>
            <person name="Zdobnov E.M."/>
            <person name="Wyder S."/>
            <person name="Kriventseva E.V."/>
            <person name="Kadowaki T."/>
            <person name="Bork P."/>
            <person name="Aranda M."/>
            <person name="Bao R."/>
            <person name="Beermann A."/>
            <person name="Berns N."/>
            <person name="Bolognesi R."/>
            <person name="Bonneton F."/>
            <person name="Bopp D."/>
            <person name="Brown S.J."/>
            <person name="Bucher G."/>
            <person name="Butts T."/>
            <person name="Chaumot A."/>
            <person name="Denell R.E."/>
            <person name="Ferrier D.E."/>
            <person name="Friedrich M."/>
            <person name="Gordon C.M."/>
            <person name="Jindra M."/>
            <person name="Klingler M."/>
            <person name="Lan Q."/>
            <person name="Lattorff H.M."/>
            <person name="Laudet V."/>
            <person name="von Levetsow C."/>
            <person name="Liu Z."/>
            <person name="Lutz R."/>
            <person name="Lynch J.A."/>
            <person name="da Fonseca R.N."/>
            <person name="Posnien N."/>
            <person name="Reuter R."/>
            <person name="Roth S."/>
            <person name="Savard J."/>
            <person name="Schinko J.B."/>
            <person name="Schmitt C."/>
            <person name="Schoppmeier M."/>
            <person name="Schroder R."/>
            <person name="Shippy T.D."/>
            <person name="Simonnet F."/>
            <person name="Marques-Souza H."/>
            <person name="Tautz D."/>
            <person name="Tomoyasu Y."/>
            <person name="Trauner J."/>
            <person name="Van der Zee M."/>
            <person name="Vervoort M."/>
            <person name="Wittkopp N."/>
            <person name="Wimmer E.A."/>
            <person name="Yang X."/>
            <person name="Jones A.K."/>
            <person name="Sattelle D.B."/>
            <person name="Ebert P.R."/>
            <person name="Nelson D."/>
            <person name="Scott J.G."/>
            <person name="Beeman R.W."/>
            <person name="Muthukrishnan S."/>
            <person name="Kramer K.J."/>
            <person name="Arakane Y."/>
            <person name="Beeman R.W."/>
            <person name="Zhu Q."/>
            <person name="Hogenkamp D."/>
            <person name="Dixit R."/>
            <person name="Oppert B."/>
            <person name="Jiang H."/>
            <person name="Zou Z."/>
            <person name="Marshall J."/>
            <person name="Elpidina E."/>
            <person name="Vinokurov K."/>
            <person name="Oppert C."/>
            <person name="Zou Z."/>
            <person name="Evans J."/>
            <person name="Lu Z."/>
            <person name="Zhao P."/>
            <person name="Sumathipala N."/>
            <person name="Altincicek B."/>
            <person name="Vilcinskas A."/>
            <person name="Williams M."/>
            <person name="Hultmark D."/>
            <person name="Hetru C."/>
            <person name="Jiang H."/>
            <person name="Grimmelikhuijzen C.J."/>
            <person name="Hauser F."/>
            <person name="Cazzamali G."/>
            <person name="Williamson M."/>
            <person name="Park Y."/>
            <person name="Li B."/>
            <person name="Tanaka Y."/>
            <person name="Predel R."/>
            <person name="Neupert S."/>
            <person name="Schachtner J."/>
            <person name="Verleyen P."/>
            <person name="Raible F."/>
            <person name="Bork P."/>
            <person name="Friedrich M."/>
            <person name="Walden K.K."/>
            <person name="Robertson H.M."/>
            <person name="Angeli S."/>
            <person name="Foret S."/>
            <person name="Bucher G."/>
            <person name="Schuetz S."/>
            <person name="Maleszka R."/>
            <person name="Wimmer E.A."/>
            <person name="Beeman R.W."/>
            <person name="Lorenzen M."/>
            <person name="Tomoyasu Y."/>
            <person name="Miller S.C."/>
            <person name="Grossmann D."/>
            <person name="Bucher G."/>
        </authorList>
    </citation>
    <scope>NUCLEOTIDE SEQUENCE [LARGE SCALE GENOMIC DNA]</scope>
    <source>
        <strain evidence="2 3">Georgia GA2</strain>
    </source>
</reference>
<dbReference type="eggNOG" id="ENOG502SRBX">
    <property type="taxonomic scope" value="Eukaryota"/>
</dbReference>
<feature type="non-terminal residue" evidence="2">
    <location>
        <position position="1"/>
    </location>
</feature>
<organism evidence="2 3">
    <name type="scientific">Tribolium castaneum</name>
    <name type="common">Red flour beetle</name>
    <dbReference type="NCBI Taxonomy" id="7070"/>
    <lineage>
        <taxon>Eukaryota</taxon>
        <taxon>Metazoa</taxon>
        <taxon>Ecdysozoa</taxon>
        <taxon>Arthropoda</taxon>
        <taxon>Hexapoda</taxon>
        <taxon>Insecta</taxon>
        <taxon>Pterygota</taxon>
        <taxon>Neoptera</taxon>
        <taxon>Endopterygota</taxon>
        <taxon>Coleoptera</taxon>
        <taxon>Polyphaga</taxon>
        <taxon>Cucujiformia</taxon>
        <taxon>Tenebrionidae</taxon>
        <taxon>Tenebrionidae incertae sedis</taxon>
        <taxon>Tribolium</taxon>
    </lineage>
</organism>
<accession>D7EL04</accession>
<feature type="coiled-coil region" evidence="1">
    <location>
        <begin position="229"/>
        <end position="256"/>
    </location>
</feature>
<name>D7EL04_TRICA</name>
<evidence type="ECO:0000313" key="2">
    <source>
        <dbReference type="EMBL" id="EFA11768.1"/>
    </source>
</evidence>
<keyword evidence="3" id="KW-1185">Reference proteome</keyword>
<evidence type="ECO:0000313" key="3">
    <source>
        <dbReference type="Proteomes" id="UP000007266"/>
    </source>
</evidence>
<dbReference type="EMBL" id="KQ973098">
    <property type="protein sequence ID" value="EFA11768.1"/>
    <property type="molecule type" value="Genomic_DNA"/>
</dbReference>
<keyword evidence="1" id="KW-0175">Coiled coil</keyword>
<sequence length="438" mass="50540">VIVQHNNAQLCPNLTNLVSLIISEIPIVELEKRTACIQLKRKIILYAYLTSAKLKFPELADEQIYFHDKDGTILEEDVILDFLKVNSSESILLIVCKIRATADELNFASASTVSIISTEYQDTDESTTSEDEISENISVVPSDKRIDPNIQKEETFKKPMGYKEKSVEGWKKFIRNRMGDEIFEFYSRNGFLKKSLRIQLVNATTSELVRMLRFIAKNSKDEDIRAAVRRRKRKAVENASDEVKEKKEDCRNTYKNVITITPEISDCVEFLRNASPQTDQEAILDRMKKTFTYRRSLDVNVLSIFPRFLDTPYLRPKNKHTPRTIKLENVELETWNSDFYGATARTGRRVQAGASPQRTKNKHTPRTVKLETVELETWNSGFYGTMLRVAGASPQLTNRKHTPRPIKHENVELDTWNSVFMELGRRTVRGRRLGLRPT</sequence>
<dbReference type="AlphaFoldDB" id="D7EL04"/>
<evidence type="ECO:0000256" key="1">
    <source>
        <dbReference type="SAM" id="Coils"/>
    </source>
</evidence>
<reference evidence="2 3" key="2">
    <citation type="journal article" date="2010" name="Nucleic Acids Res.">
        <title>BeetleBase in 2010: revisions to provide comprehensive genomic information for Tribolium castaneum.</title>
        <authorList>
            <person name="Kim H.S."/>
            <person name="Murphy T."/>
            <person name="Xia J."/>
            <person name="Caragea D."/>
            <person name="Park Y."/>
            <person name="Beeman R.W."/>
            <person name="Lorenzen M.D."/>
            <person name="Butcher S."/>
            <person name="Manak J.R."/>
            <person name="Brown S.J."/>
        </authorList>
    </citation>
    <scope>NUCLEOTIDE SEQUENCE [LARGE SCALE GENOMIC DNA]</scope>
    <source>
        <strain evidence="2 3">Georgia GA2</strain>
    </source>
</reference>